<gene>
    <name evidence="1" type="ORF">MSZNOR_0622</name>
</gene>
<evidence type="ECO:0000313" key="2">
    <source>
        <dbReference type="Proteomes" id="UP001162030"/>
    </source>
</evidence>
<sequence length="100" mass="10903">MSETTIDRLDFVSSDDPDGKLRDAVDGRTRLKHLFSRPLGELKSNNQSLPPLRGRQPLGDSAYDACPSAAGQVMLGAETAEKPSGNEAILFHCYEFVLIP</sequence>
<organism evidence="1 2">
    <name type="scientific">Methylocaldum szegediense</name>
    <dbReference type="NCBI Taxonomy" id="73780"/>
    <lineage>
        <taxon>Bacteria</taxon>
        <taxon>Pseudomonadati</taxon>
        <taxon>Pseudomonadota</taxon>
        <taxon>Gammaproteobacteria</taxon>
        <taxon>Methylococcales</taxon>
        <taxon>Methylococcaceae</taxon>
        <taxon>Methylocaldum</taxon>
    </lineage>
</organism>
<keyword evidence="2" id="KW-1185">Reference proteome</keyword>
<reference evidence="1 2" key="1">
    <citation type="submission" date="2023-03" db="EMBL/GenBank/DDBJ databases">
        <authorList>
            <person name="Pearce D."/>
        </authorList>
    </citation>
    <scope>NUCLEOTIDE SEQUENCE [LARGE SCALE GENOMIC DNA]</scope>
    <source>
        <strain evidence="1">Msz</strain>
    </source>
</reference>
<proteinExistence type="predicted"/>
<dbReference type="Proteomes" id="UP001162030">
    <property type="component" value="Chromosome"/>
</dbReference>
<protein>
    <submittedName>
        <fullName evidence="1">Uncharacterized protein</fullName>
    </submittedName>
</protein>
<dbReference type="EMBL" id="OX458333">
    <property type="protein sequence ID" value="CAI8749651.1"/>
    <property type="molecule type" value="Genomic_DNA"/>
</dbReference>
<accession>A0ABN8WYI7</accession>
<name>A0ABN8WYI7_9GAMM</name>
<evidence type="ECO:0000313" key="1">
    <source>
        <dbReference type="EMBL" id="CAI8749651.1"/>
    </source>
</evidence>